<dbReference type="InParanoid" id="A0A1X7UKZ9"/>
<accession>A0A1X7UKZ9</accession>
<evidence type="ECO:0000313" key="1">
    <source>
        <dbReference type="EnsemblMetazoa" id="Aqu2.1.28107_001"/>
    </source>
</evidence>
<sequence>MNKCILQPHQI</sequence>
<protein>
    <submittedName>
        <fullName evidence="1">Uncharacterized protein</fullName>
    </submittedName>
</protein>
<reference evidence="1" key="1">
    <citation type="submission" date="2017-05" db="UniProtKB">
        <authorList>
            <consortium name="EnsemblMetazoa"/>
        </authorList>
    </citation>
    <scope>IDENTIFICATION</scope>
</reference>
<dbReference type="EnsemblMetazoa" id="Aqu2.1.28107_001">
    <property type="protein sequence ID" value="Aqu2.1.28107_001"/>
    <property type="gene ID" value="Aqu2.1.28107"/>
</dbReference>
<proteinExistence type="predicted"/>
<name>A0A1X7UKZ9_AMPQE</name>
<organism evidence="1">
    <name type="scientific">Amphimedon queenslandica</name>
    <name type="common">Sponge</name>
    <dbReference type="NCBI Taxonomy" id="400682"/>
    <lineage>
        <taxon>Eukaryota</taxon>
        <taxon>Metazoa</taxon>
        <taxon>Porifera</taxon>
        <taxon>Demospongiae</taxon>
        <taxon>Heteroscleromorpha</taxon>
        <taxon>Haplosclerida</taxon>
        <taxon>Niphatidae</taxon>
        <taxon>Amphimedon</taxon>
    </lineage>
</organism>